<dbReference type="Proteomes" id="UP000676565">
    <property type="component" value="Unassembled WGS sequence"/>
</dbReference>
<evidence type="ECO:0000256" key="1">
    <source>
        <dbReference type="SAM" id="MobiDB-lite"/>
    </source>
</evidence>
<comment type="caution">
    <text evidence="2">The sequence shown here is derived from an EMBL/GenBank/DDBJ whole genome shotgun (WGS) entry which is preliminary data.</text>
</comment>
<dbReference type="EMBL" id="JAGKQQ010000001">
    <property type="protein sequence ID" value="MBP3954844.1"/>
    <property type="molecule type" value="Genomic_DNA"/>
</dbReference>
<evidence type="ECO:0000313" key="2">
    <source>
        <dbReference type="EMBL" id="MBP3954844.1"/>
    </source>
</evidence>
<sequence length="214" mass="23261">MHPDPQPPHQHALDDATRALIRVKARQLAHRFRLPPTDVPDLEQDLALHVWSRLEHFDPNRQPDHGAFVRMLVGHAAATAFRTRVRRTRHAPRSLDALLRAARCPNGPDEPAAPGSGPRAEHTRALSLDVAAVLATLPGPLRRVAEALKTRPVAAAARHLGLSRTALYRRLGSLRAAFAGAGLELFCAPRADTRRAPGVVLQGKAATARTSDVE</sequence>
<evidence type="ECO:0000313" key="3">
    <source>
        <dbReference type="Proteomes" id="UP000676565"/>
    </source>
</evidence>
<protein>
    <submittedName>
        <fullName evidence="2">Sigma-70 family RNA polymerase sigma factor</fullName>
    </submittedName>
</protein>
<organism evidence="2 3">
    <name type="scientific">Gemmata palustris</name>
    <dbReference type="NCBI Taxonomy" id="2822762"/>
    <lineage>
        <taxon>Bacteria</taxon>
        <taxon>Pseudomonadati</taxon>
        <taxon>Planctomycetota</taxon>
        <taxon>Planctomycetia</taxon>
        <taxon>Gemmatales</taxon>
        <taxon>Gemmataceae</taxon>
        <taxon>Gemmata</taxon>
    </lineage>
</organism>
<keyword evidence="3" id="KW-1185">Reference proteome</keyword>
<name>A0ABS5BMD3_9BACT</name>
<accession>A0ABS5BMD3</accession>
<reference evidence="2 3" key="1">
    <citation type="submission" date="2021-04" db="EMBL/GenBank/DDBJ databases">
        <authorList>
            <person name="Ivanova A."/>
        </authorList>
    </citation>
    <scope>NUCLEOTIDE SEQUENCE [LARGE SCALE GENOMIC DNA]</scope>
    <source>
        <strain evidence="2 3">G18</strain>
    </source>
</reference>
<gene>
    <name evidence="2" type="ORF">J8F10_06050</name>
</gene>
<proteinExistence type="predicted"/>
<feature type="region of interest" description="Disordered" evidence="1">
    <location>
        <begin position="100"/>
        <end position="122"/>
    </location>
</feature>
<dbReference type="RefSeq" id="WP_210652955.1">
    <property type="nucleotide sequence ID" value="NZ_JAGKQQ010000001.1"/>
</dbReference>